<comment type="caution">
    <text evidence="2">The sequence shown here is derived from an EMBL/GenBank/DDBJ whole genome shotgun (WGS) entry which is preliminary data.</text>
</comment>
<evidence type="ECO:0000256" key="1">
    <source>
        <dbReference type="SAM" id="MobiDB-lite"/>
    </source>
</evidence>
<name>A0A6I4KWM3_9PSED</name>
<sequence length="26" mass="2939">MHSPCAVKLSACKNPKKERHHLRGPL</sequence>
<protein>
    <submittedName>
        <fullName evidence="2">Uncharacterized protein</fullName>
    </submittedName>
</protein>
<feature type="compositionally biased region" description="Basic residues" evidence="1">
    <location>
        <begin position="14"/>
        <end position="26"/>
    </location>
</feature>
<dbReference type="Proteomes" id="UP000429555">
    <property type="component" value="Unassembled WGS sequence"/>
</dbReference>
<organism evidence="2 3">
    <name type="scientific">Pseudomonas xionganensis</name>
    <dbReference type="NCBI Taxonomy" id="2654845"/>
    <lineage>
        <taxon>Bacteria</taxon>
        <taxon>Pseudomonadati</taxon>
        <taxon>Pseudomonadota</taxon>
        <taxon>Gammaproteobacteria</taxon>
        <taxon>Pseudomonadales</taxon>
        <taxon>Pseudomonadaceae</taxon>
        <taxon>Pseudomonas</taxon>
    </lineage>
</organism>
<keyword evidence="3" id="KW-1185">Reference proteome</keyword>
<dbReference type="EMBL" id="WKJZ01000003">
    <property type="protein sequence ID" value="MVW76805.1"/>
    <property type="molecule type" value="Genomic_DNA"/>
</dbReference>
<proteinExistence type="predicted"/>
<feature type="region of interest" description="Disordered" evidence="1">
    <location>
        <begin position="1"/>
        <end position="26"/>
    </location>
</feature>
<gene>
    <name evidence="2" type="ORF">GJV18_15900</name>
</gene>
<accession>A0A6I4KWM3</accession>
<reference evidence="2 3" key="1">
    <citation type="submission" date="2019-11" db="EMBL/GenBank/DDBJ databases">
        <title>Pseudomonas flavidum sp. nov., isolated from Baiyang Lake.</title>
        <authorList>
            <person name="Zhao Y."/>
        </authorList>
    </citation>
    <scope>NUCLEOTIDE SEQUENCE [LARGE SCALE GENOMIC DNA]</scope>
    <source>
        <strain evidence="3">R-22-3 w-18</strain>
    </source>
</reference>
<dbReference type="AlphaFoldDB" id="A0A6I4KWM3"/>
<evidence type="ECO:0000313" key="3">
    <source>
        <dbReference type="Proteomes" id="UP000429555"/>
    </source>
</evidence>
<evidence type="ECO:0000313" key="2">
    <source>
        <dbReference type="EMBL" id="MVW76805.1"/>
    </source>
</evidence>